<feature type="domain" description="Velvet" evidence="6">
    <location>
        <begin position="235"/>
        <end position="506"/>
    </location>
</feature>
<evidence type="ECO:0000256" key="3">
    <source>
        <dbReference type="ARBA" id="ARBA00023163"/>
    </source>
</evidence>
<accession>A0A1X6NBE8</accession>
<evidence type="ECO:0000313" key="7">
    <source>
        <dbReference type="EMBL" id="OSX65931.1"/>
    </source>
</evidence>
<dbReference type="GeneID" id="36323273"/>
<feature type="region of interest" description="Disordered" evidence="5">
    <location>
        <begin position="370"/>
        <end position="400"/>
    </location>
</feature>
<dbReference type="RefSeq" id="XP_024342725.1">
    <property type="nucleotide sequence ID" value="XM_024478323.1"/>
</dbReference>
<dbReference type="Proteomes" id="UP000194127">
    <property type="component" value="Unassembled WGS sequence"/>
</dbReference>
<gene>
    <name evidence="7" type="ORF">POSPLADRAFT_1043487</name>
</gene>
<proteinExistence type="predicted"/>
<dbReference type="EMBL" id="KZ110592">
    <property type="protein sequence ID" value="OSX65931.1"/>
    <property type="molecule type" value="Genomic_DNA"/>
</dbReference>
<protein>
    <recommendedName>
        <fullName evidence="6">Velvet domain-containing protein</fullName>
    </recommendedName>
</protein>
<evidence type="ECO:0000256" key="5">
    <source>
        <dbReference type="SAM" id="MobiDB-lite"/>
    </source>
</evidence>
<keyword evidence="3" id="KW-0804">Transcription</keyword>
<dbReference type="InterPro" id="IPR038491">
    <property type="entry name" value="Velvet_dom_sf"/>
</dbReference>
<dbReference type="PANTHER" id="PTHR33572:SF3">
    <property type="entry name" value="VELVET COMPLEX SUBUNIT B"/>
    <property type="match status" value="1"/>
</dbReference>
<evidence type="ECO:0000256" key="4">
    <source>
        <dbReference type="ARBA" id="ARBA00023242"/>
    </source>
</evidence>
<comment type="subcellular location">
    <subcellularLocation>
        <location evidence="1">Nucleus</location>
    </subcellularLocation>
</comment>
<dbReference type="GO" id="GO:0005634">
    <property type="term" value="C:nucleus"/>
    <property type="evidence" value="ECO:0007669"/>
    <property type="project" value="UniProtKB-SubCell"/>
</dbReference>
<dbReference type="OrthoDB" id="1746739at2759"/>
<dbReference type="PROSITE" id="PS51821">
    <property type="entry name" value="VELVET"/>
    <property type="match status" value="1"/>
</dbReference>
<dbReference type="PANTHER" id="PTHR33572">
    <property type="entry name" value="SPORE DEVELOPMENT REGULATOR VOSA"/>
    <property type="match status" value="1"/>
</dbReference>
<sequence>MSLSCSARHMIGAPCKKKNQSVTSVDQDAYYRTLAWQIVHLSVSTHLGSNTYAPRVTEFIQTAHPYTPVGVTGNAVSGMSSIQFSPYRHSSNRPAVTGRETVDQARYYSNSDLIECVDEWAGGFFCNLDETLARQGESSLHRSLTPFHEKLDRYTGWRNPPATTNSENNIPNVEWLFLSTQSIRLLFRALDRSRVLGVCMTLTLSQDDLTREEVDKEPMRVQTDFIMSNTGPLAGFTVRTELKELQKADLGRKYGLKDRRPLDPPPVVQLQIFRVHNPGTSQETEEEIVYTSKETGPESMEWSNDDDPSSVSRPPHSDDQAGLASLMETESPVDNSIQPFHRFNPPYAGPSSVSASTAWQLSVLEAESSSTHLSTRPQTHLGDRNVVSPADDLAPTRSGTYPESMTSNEILCGSQTVSPTCTDYVGKKALLFVFSDLAVKSEGTFALRYRAFDILSSIPTGRGHVAIAECSGGRFRIYSTKDFPGLRASTSLTKSFLPVSILVYRCISRPGALFDMSVHAIGISELKHAFSSHDSDAEENRLVAARSMSTVQPDGGGEDRIEGIAGGVSMYQGLRNTSLNRCEGSESLWTVGRRRTKAEDRSLGPSQKRFTAFRLWPLSCGASNRLYDNHRTIALNDPVLTETSALGRPSMREGKLEVGQASWVTERHSCTAYKKGRNSEALKGSTWELTVGLVLCRSIAKWELPSFMYEPGALDAARSCYALASWAQTAQGGTHWHAYTNAFVKRYSLLIYDTNVDGQTRRQEDATKLVIHMRSEALEQVA</sequence>
<keyword evidence="4" id="KW-0539">Nucleus</keyword>
<keyword evidence="2" id="KW-0805">Transcription regulation</keyword>
<evidence type="ECO:0000256" key="1">
    <source>
        <dbReference type="ARBA" id="ARBA00004123"/>
    </source>
</evidence>
<dbReference type="InterPro" id="IPR021740">
    <property type="entry name" value="Velvet"/>
</dbReference>
<keyword evidence="8" id="KW-1185">Reference proteome</keyword>
<name>A0A1X6NBE8_9APHY</name>
<dbReference type="AlphaFoldDB" id="A0A1X6NBE8"/>
<feature type="region of interest" description="Disordered" evidence="5">
    <location>
        <begin position="275"/>
        <end position="321"/>
    </location>
</feature>
<dbReference type="Gene3D" id="2.60.40.3960">
    <property type="entry name" value="Velvet domain"/>
    <property type="match status" value="1"/>
</dbReference>
<reference evidence="7 8" key="1">
    <citation type="submission" date="2017-04" db="EMBL/GenBank/DDBJ databases">
        <title>Genome Sequence of the Model Brown-Rot Fungus Postia placenta SB12.</title>
        <authorList>
            <consortium name="DOE Joint Genome Institute"/>
            <person name="Gaskell J."/>
            <person name="Kersten P."/>
            <person name="Larrondo L.F."/>
            <person name="Canessa P."/>
            <person name="Martinez D."/>
            <person name="Hibbett D."/>
            <person name="Schmoll M."/>
            <person name="Kubicek C.P."/>
            <person name="Martinez A.T."/>
            <person name="Yadav J."/>
            <person name="Master E."/>
            <person name="Magnuson J.K."/>
            <person name="James T."/>
            <person name="Yaver D."/>
            <person name="Berka R."/>
            <person name="Labutti K."/>
            <person name="Lipzen A."/>
            <person name="Aerts A."/>
            <person name="Barry K."/>
            <person name="Henrissat B."/>
            <person name="Blanchette R."/>
            <person name="Grigoriev I."/>
            <person name="Cullen D."/>
        </authorList>
    </citation>
    <scope>NUCLEOTIDE SEQUENCE [LARGE SCALE GENOMIC DNA]</scope>
    <source>
        <strain evidence="7 8">MAD-698-R-SB12</strain>
    </source>
</reference>
<evidence type="ECO:0000259" key="6">
    <source>
        <dbReference type="PROSITE" id="PS51821"/>
    </source>
</evidence>
<dbReference type="Pfam" id="PF11754">
    <property type="entry name" value="Velvet"/>
    <property type="match status" value="1"/>
</dbReference>
<evidence type="ECO:0000256" key="2">
    <source>
        <dbReference type="ARBA" id="ARBA00023015"/>
    </source>
</evidence>
<dbReference type="InterPro" id="IPR037525">
    <property type="entry name" value="Velvet_dom"/>
</dbReference>
<evidence type="ECO:0000313" key="8">
    <source>
        <dbReference type="Proteomes" id="UP000194127"/>
    </source>
</evidence>
<organism evidence="7 8">
    <name type="scientific">Postia placenta MAD-698-R-SB12</name>
    <dbReference type="NCBI Taxonomy" id="670580"/>
    <lineage>
        <taxon>Eukaryota</taxon>
        <taxon>Fungi</taxon>
        <taxon>Dikarya</taxon>
        <taxon>Basidiomycota</taxon>
        <taxon>Agaricomycotina</taxon>
        <taxon>Agaricomycetes</taxon>
        <taxon>Polyporales</taxon>
        <taxon>Adustoporiaceae</taxon>
        <taxon>Rhodonia</taxon>
    </lineage>
</organism>